<evidence type="ECO:0000313" key="1">
    <source>
        <dbReference type="EMBL" id="QOP42147.1"/>
    </source>
</evidence>
<dbReference type="EMBL" id="CP041165">
    <property type="protein sequence ID" value="QOP42147.1"/>
    <property type="molecule type" value="Genomic_DNA"/>
</dbReference>
<organism evidence="1 2">
    <name type="scientific">Sulfurimonas marina</name>
    <dbReference type="NCBI Taxonomy" id="2590551"/>
    <lineage>
        <taxon>Bacteria</taxon>
        <taxon>Pseudomonadati</taxon>
        <taxon>Campylobacterota</taxon>
        <taxon>Epsilonproteobacteria</taxon>
        <taxon>Campylobacterales</taxon>
        <taxon>Sulfurimonadaceae</taxon>
        <taxon>Sulfurimonas</taxon>
    </lineage>
</organism>
<keyword evidence="2" id="KW-1185">Reference proteome</keyword>
<reference evidence="1 2" key="1">
    <citation type="submission" date="2019-06" db="EMBL/GenBank/DDBJ databases">
        <title>Sulfurimonas gotlandica sp. nov., a chemoautotrophic and psychrotolerant epsilonproteobacterium isolated from a pelagic redoxcline, and an emended description of the genus Sulfurimonas.</title>
        <authorList>
            <person name="Wang S."/>
            <person name="Jiang L."/>
            <person name="Shao Z."/>
        </authorList>
    </citation>
    <scope>NUCLEOTIDE SEQUENCE [LARGE SCALE GENOMIC DNA]</scope>
    <source>
        <strain evidence="1 2">B2</strain>
    </source>
</reference>
<sequence length="98" mass="11912">MSHIFENVTLSLKDIIHYRNIVIDTVGSKWLNKKIQQEKQKREKDSKESSNRKHMYLFRKTPHPLVQWAIEFEKWKEESLKTKKIVLTESILKIFITW</sequence>
<name>A0A7M1AXF6_9BACT</name>
<protein>
    <submittedName>
        <fullName evidence="1">Uncharacterized protein</fullName>
    </submittedName>
</protein>
<gene>
    <name evidence="1" type="ORF">FJR03_10535</name>
</gene>
<accession>A0A7M1AXF6</accession>
<proteinExistence type="predicted"/>
<dbReference type="RefSeq" id="WP_193113468.1">
    <property type="nucleotide sequence ID" value="NZ_CP041165.1"/>
</dbReference>
<dbReference type="Proteomes" id="UP000593910">
    <property type="component" value="Chromosome"/>
</dbReference>
<dbReference type="KEGG" id="smax:FJR03_10535"/>
<dbReference type="AlphaFoldDB" id="A0A7M1AXF6"/>
<evidence type="ECO:0000313" key="2">
    <source>
        <dbReference type="Proteomes" id="UP000593910"/>
    </source>
</evidence>